<dbReference type="InterPro" id="IPR007374">
    <property type="entry name" value="ASCH_domain"/>
</dbReference>
<dbReference type="SUPFAM" id="SSF88697">
    <property type="entry name" value="PUA domain-like"/>
    <property type="match status" value="1"/>
</dbReference>
<evidence type="ECO:0000313" key="2">
    <source>
        <dbReference type="EMBL" id="AAM79840.1"/>
    </source>
</evidence>
<proteinExistence type="predicted"/>
<protein>
    <recommendedName>
        <fullName evidence="1">ASCH domain-containing protein</fullName>
    </recommendedName>
</protein>
<dbReference type="InterPro" id="IPR015947">
    <property type="entry name" value="PUA-like_sf"/>
</dbReference>
<evidence type="ECO:0000313" key="3">
    <source>
        <dbReference type="Proteomes" id="UP000000564"/>
    </source>
</evidence>
<dbReference type="RefSeq" id="WP_002986841.1">
    <property type="nucleotide sequence ID" value="NC_004070.1"/>
</dbReference>
<dbReference type="Gene3D" id="2.30.130.30">
    <property type="entry name" value="Hypothetical protein"/>
    <property type="match status" value="1"/>
</dbReference>
<dbReference type="HOGENOM" id="CLU_135561_1_0_9"/>
<feature type="domain" description="ASCH" evidence="1">
    <location>
        <begin position="8"/>
        <end position="101"/>
    </location>
</feature>
<name>A0A0H2UVN4_STRP3</name>
<dbReference type="Pfam" id="PF04266">
    <property type="entry name" value="ASCH"/>
    <property type="match status" value="1"/>
</dbReference>
<organism evidence="2 3">
    <name type="scientific">Streptococcus pyogenes serotype M3 (strain ATCC BAA-595 / MGAS315)</name>
    <dbReference type="NCBI Taxonomy" id="198466"/>
    <lineage>
        <taxon>Bacteria</taxon>
        <taxon>Bacillati</taxon>
        <taxon>Bacillota</taxon>
        <taxon>Bacilli</taxon>
        <taxon>Lactobacillales</taxon>
        <taxon>Streptococcaceae</taxon>
        <taxon>Streptococcus</taxon>
    </lineage>
</organism>
<dbReference type="GeneID" id="69900318"/>
<dbReference type="KEGG" id="spg:SpyM3_1233"/>
<dbReference type="EMBL" id="AE014074">
    <property type="protein sequence ID" value="AAM79840.1"/>
    <property type="molecule type" value="Genomic_DNA"/>
</dbReference>
<dbReference type="SMART" id="SM01022">
    <property type="entry name" value="ASCH"/>
    <property type="match status" value="1"/>
</dbReference>
<accession>A0A0H2UVN4</accession>
<evidence type="ECO:0000259" key="1">
    <source>
        <dbReference type="SMART" id="SM01022"/>
    </source>
</evidence>
<dbReference type="AlphaFoldDB" id="A0A0H2UVN4"/>
<dbReference type="Proteomes" id="UP000000564">
    <property type="component" value="Chromosome"/>
</dbReference>
<gene>
    <name evidence="2" type="ordered locus">SpyM3_1233</name>
</gene>
<reference evidence="2 3" key="1">
    <citation type="journal article" date="2002" name="Proc. Natl. Acad. Sci. U.S.A.">
        <title>Genome sequence of a serotype M3 strain of group A Streptococcus: phage-encoded toxins, the high-virulence phenotype, and clone emergence.</title>
        <authorList>
            <person name="Beres S.B."/>
            <person name="Sylva G.L."/>
            <person name="Barbian K.D."/>
            <person name="Lei B."/>
            <person name="Hoff J.S."/>
            <person name="Mammarella N.D."/>
            <person name="Liu M.Y."/>
            <person name="Smoot J.C."/>
            <person name="Porcella S.F."/>
            <person name="Parkins L.D."/>
            <person name="Campbell D.S."/>
            <person name="Smith T.M."/>
            <person name="McCormick J.K."/>
            <person name="Leung D.Y."/>
            <person name="Schlievert P.M."/>
            <person name="Musser J.M."/>
        </authorList>
    </citation>
    <scope>NUCLEOTIDE SEQUENCE [LARGE SCALE GENOMIC DNA]</scope>
    <source>
        <strain evidence="3">ATCC BAA-595 / MGAS315</strain>
    </source>
</reference>
<sequence length="125" mass="14723">MNKIEAIISIKPQFVDEIMKGNKRFEFRKSFLKSIPDRCYIYSTKPVGKIVGFFTIKQVLRDEPEKIWQKTSKKSGITKDFFDEYYSGKNKAVAIEIDRLFAYKTPKNYHEIDIKGKPPQTYKTI</sequence>